<dbReference type="PANTHER" id="PTHR30508:SF1">
    <property type="entry name" value="UPF0051 PROTEIN ABCI8, CHLOROPLASTIC-RELATED"/>
    <property type="match status" value="1"/>
</dbReference>
<dbReference type="EMBL" id="FXBB01000054">
    <property type="protein sequence ID" value="SMG51017.1"/>
    <property type="molecule type" value="Genomic_DNA"/>
</dbReference>
<dbReference type="STRING" id="561720.SAMN06275492_1546"/>
<dbReference type="Proteomes" id="UP000193355">
    <property type="component" value="Unassembled WGS sequence"/>
</dbReference>
<evidence type="ECO:0000313" key="4">
    <source>
        <dbReference type="Proteomes" id="UP000193355"/>
    </source>
</evidence>
<sequence>MISPVERLSDLSEQDRGTLVKSGIDPEAKVSGSFMLADHSTVHCNCSDPEVEVLPISTALELHDGLRPYWRRLIDDNENGDPDGGYFIRSKAGSTVTYPLQACLYLAEEKLTQNVHNIVVAEEGSTLNILSGCATAPGVRSGLHVGVSEIYVEKGATLSFTMVHNWGEDMAVRPKTSIVVEEGGTFISNYICLKPAKDLVMYPTAVLKGKGAVATFNSVFLATEGSCIDSGSRVILKAEDTRAEVVSRAVSMGGKIYARGHLVGEVPGVKAHLECDGLILSDRGLIHAIPELEAQCNDLEMSHEAAVGKIAQEEIEYLMARGLSEEDSRSLIIKGFLSLDILGLPEELKRDMEETIKQADSEGAM</sequence>
<feature type="domain" description="SUF system FeS cluster assembly SufBD core" evidence="2">
    <location>
        <begin position="108"/>
        <end position="336"/>
    </location>
</feature>
<dbReference type="InterPro" id="IPR055346">
    <property type="entry name" value="Fe-S_cluster_assembly_SufBD"/>
</dbReference>
<dbReference type="InterPro" id="IPR000825">
    <property type="entry name" value="SUF_FeS_clus_asmbl_SufBD_core"/>
</dbReference>
<evidence type="ECO:0000256" key="1">
    <source>
        <dbReference type="ARBA" id="ARBA00043967"/>
    </source>
</evidence>
<dbReference type="OrthoDB" id="9803529at2"/>
<comment type="similarity">
    <text evidence="1">Belongs to the iron-sulfur cluster assembly SufBD family.</text>
</comment>
<dbReference type="AlphaFoldDB" id="A0A1X7LBT9"/>
<dbReference type="InterPro" id="IPR037284">
    <property type="entry name" value="SUF_FeS_clus_asmbl_SufBD_sf"/>
</dbReference>
<evidence type="ECO:0000313" key="3">
    <source>
        <dbReference type="EMBL" id="SMG51017.1"/>
    </source>
</evidence>
<dbReference type="PANTHER" id="PTHR30508">
    <property type="entry name" value="FES CLUSTER ASSEMBLY PROTEIN SUF"/>
    <property type="match status" value="1"/>
</dbReference>
<reference evidence="4" key="1">
    <citation type="submission" date="2017-04" db="EMBL/GenBank/DDBJ databases">
        <authorList>
            <person name="Varghese N."/>
            <person name="Submissions S."/>
        </authorList>
    </citation>
    <scope>NUCLEOTIDE SEQUENCE [LARGE SCALE GENOMIC DNA]</scope>
    <source>
        <strain evidence="4">USBA 82</strain>
    </source>
</reference>
<name>A0A1X7LBT9_9BACT</name>
<dbReference type="GO" id="GO:0016226">
    <property type="term" value="P:iron-sulfur cluster assembly"/>
    <property type="evidence" value="ECO:0007669"/>
    <property type="project" value="InterPro"/>
</dbReference>
<keyword evidence="4" id="KW-1185">Reference proteome</keyword>
<dbReference type="SUPFAM" id="SSF101960">
    <property type="entry name" value="Stabilizer of iron transporter SufD"/>
    <property type="match status" value="1"/>
</dbReference>
<organism evidence="3 4">
    <name type="scientific">Dethiosulfovibrio salsuginis</name>
    <dbReference type="NCBI Taxonomy" id="561720"/>
    <lineage>
        <taxon>Bacteria</taxon>
        <taxon>Thermotogati</taxon>
        <taxon>Synergistota</taxon>
        <taxon>Synergistia</taxon>
        <taxon>Synergistales</taxon>
        <taxon>Dethiosulfovibrionaceae</taxon>
        <taxon>Dethiosulfovibrio</taxon>
    </lineage>
</organism>
<proteinExistence type="inferred from homology"/>
<evidence type="ECO:0000259" key="2">
    <source>
        <dbReference type="Pfam" id="PF01458"/>
    </source>
</evidence>
<gene>
    <name evidence="3" type="ORF">SAMN06275492_1546</name>
</gene>
<protein>
    <recommendedName>
        <fullName evidence="2">SUF system FeS cluster assembly SufBD core domain-containing protein</fullName>
    </recommendedName>
</protein>
<dbReference type="RefSeq" id="WP_085545683.1">
    <property type="nucleotide sequence ID" value="NZ_FXBB01000054.1"/>
</dbReference>
<accession>A0A1X7LBT9</accession>
<dbReference type="Pfam" id="PF01458">
    <property type="entry name" value="SUFBD_core"/>
    <property type="match status" value="1"/>
</dbReference>